<feature type="region of interest" description="Disordered" evidence="1">
    <location>
        <begin position="438"/>
        <end position="476"/>
    </location>
</feature>
<dbReference type="EMBL" id="AGEK01000041">
    <property type="protein sequence ID" value="EHO66901.1"/>
    <property type="molecule type" value="Genomic_DNA"/>
</dbReference>
<evidence type="ECO:0000256" key="1">
    <source>
        <dbReference type="SAM" id="MobiDB-lite"/>
    </source>
</evidence>
<protein>
    <recommendedName>
        <fullName evidence="3">Right handed beta helix domain-containing protein</fullName>
    </recommendedName>
</protein>
<proteinExistence type="predicted"/>
<feature type="chain" id="PRO_5003550034" description="Right handed beta helix domain-containing protein" evidence="2">
    <location>
        <begin position="23"/>
        <end position="476"/>
    </location>
</feature>
<dbReference type="AlphaFoldDB" id="H1HQB0"/>
<dbReference type="InterPro" id="IPR039448">
    <property type="entry name" value="Beta_helix"/>
</dbReference>
<dbReference type="RefSeq" id="WP_008566469.1">
    <property type="nucleotide sequence ID" value="NZ_JH594511.1"/>
</dbReference>
<evidence type="ECO:0000313" key="5">
    <source>
        <dbReference type="Proteomes" id="UP000003167"/>
    </source>
</evidence>
<evidence type="ECO:0000259" key="3">
    <source>
        <dbReference type="Pfam" id="PF13229"/>
    </source>
</evidence>
<keyword evidence="5" id="KW-1185">Reference proteome</keyword>
<accession>H1HQB0</accession>
<evidence type="ECO:0000313" key="4">
    <source>
        <dbReference type="EMBL" id="EHO66901.1"/>
    </source>
</evidence>
<dbReference type="STRING" id="999422.HMPREF9944_02190"/>
<reference evidence="4 5" key="1">
    <citation type="submission" date="2011-12" db="EMBL/GenBank/DDBJ databases">
        <title>The Genome Sequence of Prevotella maculosa OT 289.</title>
        <authorList>
            <consortium name="The Broad Institute Genome Sequencing Platform"/>
            <person name="Earl A."/>
            <person name="Ward D."/>
            <person name="Feldgarden M."/>
            <person name="Gevers D."/>
            <person name="Izard J."/>
            <person name="Blanton J.M."/>
            <person name="Mathney J."/>
            <person name="Tanner A.C."/>
            <person name="Dewhirst F.E."/>
            <person name="Young S.K."/>
            <person name="Zeng Q."/>
            <person name="Gargeya S."/>
            <person name="Fitzgerald M."/>
            <person name="Haas B."/>
            <person name="Abouelleil A."/>
            <person name="Alvarado L."/>
            <person name="Arachchi H.M."/>
            <person name="Berlin A."/>
            <person name="Chapman S.B."/>
            <person name="Gearin G."/>
            <person name="Goldberg J."/>
            <person name="Griggs A."/>
            <person name="Gujja S."/>
            <person name="Hansen M."/>
            <person name="Heiman D."/>
            <person name="Howarth C."/>
            <person name="Larimer J."/>
            <person name="Lui A."/>
            <person name="MacDonald P.J.P."/>
            <person name="McCowen C."/>
            <person name="Montmayeur A."/>
            <person name="Murphy C."/>
            <person name="Neiman D."/>
            <person name="Pearson M."/>
            <person name="Priest M."/>
            <person name="Roberts A."/>
            <person name="Saif S."/>
            <person name="Shea T."/>
            <person name="Sisk P."/>
            <person name="Stolte C."/>
            <person name="Sykes S."/>
            <person name="Wortman J."/>
            <person name="Nusbaum C."/>
            <person name="Birren B."/>
        </authorList>
    </citation>
    <scope>NUCLEOTIDE SEQUENCE [LARGE SCALE GENOMIC DNA]</scope>
    <source>
        <strain evidence="4 5">OT 289</strain>
    </source>
</reference>
<dbReference type="SUPFAM" id="SSF51126">
    <property type="entry name" value="Pectin lyase-like"/>
    <property type="match status" value="1"/>
</dbReference>
<comment type="caution">
    <text evidence="4">The sequence shown here is derived from an EMBL/GenBank/DDBJ whole genome shotgun (WGS) entry which is preliminary data.</text>
</comment>
<dbReference type="InterPro" id="IPR012334">
    <property type="entry name" value="Pectin_lyas_fold"/>
</dbReference>
<name>H1HQB0_9BACT</name>
<gene>
    <name evidence="4" type="ORF">HMPREF9944_02190</name>
</gene>
<feature type="signal peptide" evidence="2">
    <location>
        <begin position="1"/>
        <end position="22"/>
    </location>
</feature>
<dbReference type="InterPro" id="IPR011050">
    <property type="entry name" value="Pectin_lyase_fold/virulence"/>
</dbReference>
<dbReference type="PROSITE" id="PS51257">
    <property type="entry name" value="PROKAR_LIPOPROTEIN"/>
    <property type="match status" value="1"/>
</dbReference>
<organism evidence="4 5">
    <name type="scientific">Segatella maculosa OT 289</name>
    <dbReference type="NCBI Taxonomy" id="999422"/>
    <lineage>
        <taxon>Bacteria</taxon>
        <taxon>Pseudomonadati</taxon>
        <taxon>Bacteroidota</taxon>
        <taxon>Bacteroidia</taxon>
        <taxon>Bacteroidales</taxon>
        <taxon>Prevotellaceae</taxon>
        <taxon>Segatella</taxon>
    </lineage>
</organism>
<feature type="domain" description="Right handed beta helix" evidence="3">
    <location>
        <begin position="180"/>
        <end position="332"/>
    </location>
</feature>
<sequence length="476" mass="52596">MMKRFIWSGILLAALLSLSSCNDDETFSTSQADRLAFSAETVSLDTLFSNTSSATHQFWVYNPNRSGLRFANIRLARGNQTGFRVNVNGWPLNGNNGFQAGNMMLYRGDSLRVFVEATARRNVGDGPQEFTDELVFTLESGVEQRVKLRAWSWNATRYDFMDIKRDTTLDSPSRPIVVSRGIKVHEGATLTIEAGTTLYFDHTAGIDVHGRLVIGGAPGKEVVLRGSRLDRMFDYLPYDRVSGQWQGLHFYGSSLQNRLAYADIHGCQDGIVCDSSDVNVEKLRLEQVTVHNCQGDGVRLVNSKATLVNCQLTNSLGNCLSVDGGAVAVNACTIAQFYPFDGNRGAALRIASSRPLRSLKVENSLVTGYASEQIEFVKDEKNTLAYHFDHCLLRTPKVQSADSLNYTNVTYEQPSDTVSMGTKLFVKVDGDKQDYDFHLSKPSAARNKGNASRMPLVDRDGKRRSGATDLGAFAYP</sequence>
<keyword evidence="2" id="KW-0732">Signal</keyword>
<dbReference type="OrthoDB" id="1111178at2"/>
<dbReference type="Gene3D" id="2.160.20.10">
    <property type="entry name" value="Single-stranded right-handed beta-helix, Pectin lyase-like"/>
    <property type="match status" value="1"/>
</dbReference>
<evidence type="ECO:0000256" key="2">
    <source>
        <dbReference type="SAM" id="SignalP"/>
    </source>
</evidence>
<dbReference type="PATRIC" id="fig|999422.3.peg.2466"/>
<dbReference type="Pfam" id="PF13229">
    <property type="entry name" value="Beta_helix"/>
    <property type="match status" value="1"/>
</dbReference>
<dbReference type="HOGENOM" id="CLU_040643_0_0_10"/>
<dbReference type="Proteomes" id="UP000003167">
    <property type="component" value="Unassembled WGS sequence"/>
</dbReference>